<accession>A0A9Q0GXK2</accession>
<dbReference type="OrthoDB" id="202415at2759"/>
<reference evidence="2" key="1">
    <citation type="journal article" date="2023" name="Plant J.">
        <title>The genome of the king protea, Protea cynaroides.</title>
        <authorList>
            <person name="Chang J."/>
            <person name="Duong T.A."/>
            <person name="Schoeman C."/>
            <person name="Ma X."/>
            <person name="Roodt D."/>
            <person name="Barker N."/>
            <person name="Li Z."/>
            <person name="Van de Peer Y."/>
            <person name="Mizrachi E."/>
        </authorList>
    </citation>
    <scope>NUCLEOTIDE SEQUENCE</scope>
    <source>
        <tissue evidence="2">Young leaves</tissue>
    </source>
</reference>
<name>A0A9Q0GXK2_9MAGN</name>
<organism evidence="2 3">
    <name type="scientific">Protea cynaroides</name>
    <dbReference type="NCBI Taxonomy" id="273540"/>
    <lineage>
        <taxon>Eukaryota</taxon>
        <taxon>Viridiplantae</taxon>
        <taxon>Streptophyta</taxon>
        <taxon>Embryophyta</taxon>
        <taxon>Tracheophyta</taxon>
        <taxon>Spermatophyta</taxon>
        <taxon>Magnoliopsida</taxon>
        <taxon>Proteales</taxon>
        <taxon>Proteaceae</taxon>
        <taxon>Protea</taxon>
    </lineage>
</organism>
<comment type="caution">
    <text evidence="2">The sequence shown here is derived from an EMBL/GenBank/DDBJ whole genome shotgun (WGS) entry which is preliminary data.</text>
</comment>
<proteinExistence type="predicted"/>
<sequence>MGISVEEVERRKREDKWIDREPYAYWKGNPKVAETRKDLMKCNSSHKHDWNTRLYKQDCVKESEKGFEQSDLSKQCNHRYKIYIEACSWSISEKYILACNSVTLLVKPRYYDFFSRSLQPVHHYWPIRDDDKCRAIKFAVDWSNNHKQKAQKIGKAASEFIQDELTMDYVYDYMFHLLNEYGKLFKYKPTIPEQATELCPEVIPCPAVGLVKEFLMDSRVKATNETNPCSMPPPFEPSSLRAFQRRKANSIQQVELWEKKYWENLNIPL</sequence>
<gene>
    <name evidence="2" type="ORF">NE237_011241</name>
</gene>
<dbReference type="PANTHER" id="PTHR12203:SF99">
    <property type="entry name" value="OS04G0534100 PROTEIN"/>
    <property type="match status" value="1"/>
</dbReference>
<evidence type="ECO:0000259" key="1">
    <source>
        <dbReference type="SMART" id="SM00672"/>
    </source>
</evidence>
<evidence type="ECO:0000313" key="3">
    <source>
        <dbReference type="Proteomes" id="UP001141806"/>
    </source>
</evidence>
<dbReference type="Proteomes" id="UP001141806">
    <property type="component" value="Unassembled WGS sequence"/>
</dbReference>
<dbReference type="SMART" id="SM00672">
    <property type="entry name" value="CAP10"/>
    <property type="match status" value="1"/>
</dbReference>
<dbReference type="Pfam" id="PF05686">
    <property type="entry name" value="Glyco_transf_90"/>
    <property type="match status" value="1"/>
</dbReference>
<dbReference type="AlphaFoldDB" id="A0A9Q0GXK2"/>
<dbReference type="InterPro" id="IPR051091">
    <property type="entry name" value="O-Glucosyltr/Glycosyltrsf_90"/>
</dbReference>
<dbReference type="EMBL" id="JAMYWD010000011">
    <property type="protein sequence ID" value="KAJ4954458.1"/>
    <property type="molecule type" value="Genomic_DNA"/>
</dbReference>
<protein>
    <recommendedName>
        <fullName evidence="1">Glycosyl transferase CAP10 domain-containing protein</fullName>
    </recommendedName>
</protein>
<dbReference type="InterPro" id="IPR006598">
    <property type="entry name" value="CAP10"/>
</dbReference>
<evidence type="ECO:0000313" key="2">
    <source>
        <dbReference type="EMBL" id="KAJ4954458.1"/>
    </source>
</evidence>
<keyword evidence="3" id="KW-1185">Reference proteome</keyword>
<feature type="domain" description="Glycosyl transferase CAP10" evidence="1">
    <location>
        <begin position="2"/>
        <end position="188"/>
    </location>
</feature>
<dbReference type="PANTHER" id="PTHR12203">
    <property type="entry name" value="KDEL LYS-ASP-GLU-LEU CONTAINING - RELATED"/>
    <property type="match status" value="1"/>
</dbReference>